<reference evidence="3 4" key="1">
    <citation type="submission" date="2024-09" db="EMBL/GenBank/DDBJ databases">
        <authorList>
            <person name="Sun Q."/>
            <person name="Mori K."/>
        </authorList>
    </citation>
    <scope>NUCLEOTIDE SEQUENCE [LARGE SCALE GENOMIC DNA]</scope>
    <source>
        <strain evidence="3 4">CECT 8064</strain>
    </source>
</reference>
<organism evidence="3 4">
    <name type="scientific">Vibrio olivae</name>
    <dbReference type="NCBI Taxonomy" id="1243002"/>
    <lineage>
        <taxon>Bacteria</taxon>
        <taxon>Pseudomonadati</taxon>
        <taxon>Pseudomonadota</taxon>
        <taxon>Gammaproteobacteria</taxon>
        <taxon>Vibrionales</taxon>
        <taxon>Vibrionaceae</taxon>
        <taxon>Vibrio</taxon>
    </lineage>
</organism>
<evidence type="ECO:0000313" key="4">
    <source>
        <dbReference type="Proteomes" id="UP001589645"/>
    </source>
</evidence>
<sequence length="73" mass="8432">MMEEMDIETLKKQVKRAKRIASEHAGELHDLVEDRLPKAYEEIPQMAQACYDACQQWAQLSAQLEQRQALEAS</sequence>
<dbReference type="Proteomes" id="UP001589645">
    <property type="component" value="Unassembled WGS sequence"/>
</dbReference>
<protein>
    <submittedName>
        <fullName evidence="3">CCE_0567 family metalloprotein</fullName>
    </submittedName>
</protein>
<dbReference type="Gene3D" id="1.10.287.660">
    <property type="entry name" value="Helix hairpin bin"/>
    <property type="match status" value="1"/>
</dbReference>
<comment type="similarity">
    <text evidence="2">Belongs to the UPF0437 family.</text>
</comment>
<name>A0ABV5HHX4_9VIBR</name>
<proteinExistence type="inferred from homology"/>
<dbReference type="EMBL" id="JBHMEP010000001">
    <property type="protein sequence ID" value="MFB9133831.1"/>
    <property type="molecule type" value="Genomic_DNA"/>
</dbReference>
<keyword evidence="1" id="KW-0535">Nitrogen fixation</keyword>
<dbReference type="Pfam" id="PF05082">
    <property type="entry name" value="Rop-like"/>
    <property type="match status" value="1"/>
</dbReference>
<accession>A0ABV5HHX4</accession>
<comment type="caution">
    <text evidence="3">The sequence shown here is derived from an EMBL/GenBank/DDBJ whole genome shotgun (WGS) entry which is preliminary data.</text>
</comment>
<dbReference type="InterPro" id="IPR007774">
    <property type="entry name" value="Put_N_fixation"/>
</dbReference>
<evidence type="ECO:0000256" key="2">
    <source>
        <dbReference type="ARBA" id="ARBA00044954"/>
    </source>
</evidence>
<dbReference type="RefSeq" id="WP_390189429.1">
    <property type="nucleotide sequence ID" value="NZ_JBHMEP010000001.1"/>
</dbReference>
<gene>
    <name evidence="3" type="ORF">ACFFUV_02475</name>
</gene>
<evidence type="ECO:0000313" key="3">
    <source>
        <dbReference type="EMBL" id="MFB9133831.1"/>
    </source>
</evidence>
<evidence type="ECO:0000256" key="1">
    <source>
        <dbReference type="ARBA" id="ARBA00023231"/>
    </source>
</evidence>
<dbReference type="PIRSF" id="PIRSF037676">
    <property type="entry name" value="DUF683"/>
    <property type="match status" value="1"/>
</dbReference>
<keyword evidence="4" id="KW-1185">Reference proteome</keyword>
<dbReference type="InterPro" id="IPR029012">
    <property type="entry name" value="Helix_hairpin_bin_sf"/>
</dbReference>